<name>A0ABR2SWL4_9ROSI</name>
<dbReference type="Proteomes" id="UP001396334">
    <property type="component" value="Unassembled WGS sequence"/>
</dbReference>
<proteinExistence type="predicted"/>
<gene>
    <name evidence="1" type="ORF">V6N11_026635</name>
</gene>
<accession>A0ABR2SWL4</accession>
<evidence type="ECO:0000313" key="2">
    <source>
        <dbReference type="Proteomes" id="UP001396334"/>
    </source>
</evidence>
<reference evidence="1 2" key="1">
    <citation type="journal article" date="2024" name="G3 (Bethesda)">
        <title>Genome assembly of Hibiscus sabdariffa L. provides insights into metabolisms of medicinal natural products.</title>
        <authorList>
            <person name="Kim T."/>
        </authorList>
    </citation>
    <scope>NUCLEOTIDE SEQUENCE [LARGE SCALE GENOMIC DNA]</scope>
    <source>
        <strain evidence="1">TK-2024</strain>
        <tissue evidence="1">Old leaves</tissue>
    </source>
</reference>
<evidence type="ECO:0000313" key="1">
    <source>
        <dbReference type="EMBL" id="KAK9029522.1"/>
    </source>
</evidence>
<keyword evidence="2" id="KW-1185">Reference proteome</keyword>
<comment type="caution">
    <text evidence="1">The sequence shown here is derived from an EMBL/GenBank/DDBJ whole genome shotgun (WGS) entry which is preliminary data.</text>
</comment>
<organism evidence="1 2">
    <name type="scientific">Hibiscus sabdariffa</name>
    <name type="common">roselle</name>
    <dbReference type="NCBI Taxonomy" id="183260"/>
    <lineage>
        <taxon>Eukaryota</taxon>
        <taxon>Viridiplantae</taxon>
        <taxon>Streptophyta</taxon>
        <taxon>Embryophyta</taxon>
        <taxon>Tracheophyta</taxon>
        <taxon>Spermatophyta</taxon>
        <taxon>Magnoliopsida</taxon>
        <taxon>eudicotyledons</taxon>
        <taxon>Gunneridae</taxon>
        <taxon>Pentapetalae</taxon>
        <taxon>rosids</taxon>
        <taxon>malvids</taxon>
        <taxon>Malvales</taxon>
        <taxon>Malvaceae</taxon>
        <taxon>Malvoideae</taxon>
        <taxon>Hibiscus</taxon>
    </lineage>
</organism>
<sequence>MNGPRSHGVRFGGLRVRISQNGLRNRTQDVGKHKIGVFGNFDFSGQKVNADVSKVNADVSSQSLLTDDADVTLTSSDKWTGSVASGFGLSLEGSPDLGSKRWARLQGCRLELVMRAWGVAGLVGQCSRKVVGARRGGAWWPRAVVPGSKHARNDGNHTETSQRYQIPTYLSGNGHQMRRKRRNPKLLCFSDEGTNGVGRAA</sequence>
<protein>
    <submittedName>
        <fullName evidence="1">Uncharacterized protein</fullName>
    </submittedName>
</protein>
<dbReference type="EMBL" id="JBBPBN010000011">
    <property type="protein sequence ID" value="KAK9029522.1"/>
    <property type="molecule type" value="Genomic_DNA"/>
</dbReference>